<organism evidence="2 3">
    <name type="scientific">Cochliobolus carbonum (strain 26-R-13)</name>
    <name type="common">Maize leaf spot fungus</name>
    <name type="synonym">Bipolaris zeicola</name>
    <dbReference type="NCBI Taxonomy" id="930089"/>
    <lineage>
        <taxon>Eukaryota</taxon>
        <taxon>Fungi</taxon>
        <taxon>Dikarya</taxon>
        <taxon>Ascomycota</taxon>
        <taxon>Pezizomycotina</taxon>
        <taxon>Dothideomycetes</taxon>
        <taxon>Pleosporomycetidae</taxon>
        <taxon>Pleosporales</taxon>
        <taxon>Pleosporineae</taxon>
        <taxon>Pleosporaceae</taxon>
        <taxon>Bipolaris</taxon>
    </lineage>
</organism>
<dbReference type="RefSeq" id="XP_007708282.1">
    <property type="nucleotide sequence ID" value="XM_007710092.1"/>
</dbReference>
<feature type="region of interest" description="Disordered" evidence="1">
    <location>
        <begin position="1"/>
        <end position="100"/>
    </location>
</feature>
<dbReference type="OrthoDB" id="5377226at2759"/>
<gene>
    <name evidence="2" type="ORF">COCCADRAFT_85716</name>
</gene>
<proteinExistence type="predicted"/>
<reference evidence="2 3" key="1">
    <citation type="journal article" date="2013" name="PLoS Genet.">
        <title>Comparative genome structure, secondary metabolite, and effector coding capacity across Cochliobolus pathogens.</title>
        <authorList>
            <person name="Condon B.J."/>
            <person name="Leng Y."/>
            <person name="Wu D."/>
            <person name="Bushley K.E."/>
            <person name="Ohm R.A."/>
            <person name="Otillar R."/>
            <person name="Martin J."/>
            <person name="Schackwitz W."/>
            <person name="Grimwood J."/>
            <person name="MohdZainudin N."/>
            <person name="Xue C."/>
            <person name="Wang R."/>
            <person name="Manning V.A."/>
            <person name="Dhillon B."/>
            <person name="Tu Z.J."/>
            <person name="Steffenson B.J."/>
            <person name="Salamov A."/>
            <person name="Sun H."/>
            <person name="Lowry S."/>
            <person name="LaButti K."/>
            <person name="Han J."/>
            <person name="Copeland A."/>
            <person name="Lindquist E."/>
            <person name="Barry K."/>
            <person name="Schmutz J."/>
            <person name="Baker S.E."/>
            <person name="Ciuffetti L.M."/>
            <person name="Grigoriev I.V."/>
            <person name="Zhong S."/>
            <person name="Turgeon B.G."/>
        </authorList>
    </citation>
    <scope>NUCLEOTIDE SEQUENCE [LARGE SCALE GENOMIC DNA]</scope>
    <source>
        <strain evidence="2 3">26-R-13</strain>
    </source>
</reference>
<accession>W6Z135</accession>
<evidence type="ECO:0000256" key="1">
    <source>
        <dbReference type="SAM" id="MobiDB-lite"/>
    </source>
</evidence>
<name>W6Z135_COCC2</name>
<dbReference type="KEGG" id="bze:COCCADRAFT_85716"/>
<dbReference type="Proteomes" id="UP000053841">
    <property type="component" value="Unassembled WGS sequence"/>
</dbReference>
<dbReference type="EMBL" id="KI964551">
    <property type="protein sequence ID" value="EUC37391.1"/>
    <property type="molecule type" value="Genomic_DNA"/>
</dbReference>
<protein>
    <submittedName>
        <fullName evidence="2">Uncharacterized protein</fullName>
    </submittedName>
</protein>
<feature type="compositionally biased region" description="Polar residues" evidence="1">
    <location>
        <begin position="11"/>
        <end position="26"/>
    </location>
</feature>
<keyword evidence="3" id="KW-1185">Reference proteome</keyword>
<sequence length="236" mass="26432">MVYITSDLFGPSTTRDWQQDNTSHNWHTMAPDQPAAGLGKRKRQAGDDKPQLYERPCTSLHPSGTDITPKSIPRHHRSSISRDASRLHHPNTPPFDSNNTLSYAFLPSKAHDFSSDRRPVKQLKRFSPKAPLVKSTSHLMDIDLDVQSPTTTTCGTPAHHHAVSDLRSCHACQKAPTRKKDLENYLDCRRCEGRTCFICARQCVGCAKAICKKCIVEVGEEGDAWCLDCYSRTINS</sequence>
<dbReference type="AlphaFoldDB" id="W6Z135"/>
<evidence type="ECO:0000313" key="3">
    <source>
        <dbReference type="Proteomes" id="UP000053841"/>
    </source>
</evidence>
<evidence type="ECO:0000313" key="2">
    <source>
        <dbReference type="EMBL" id="EUC37391.1"/>
    </source>
</evidence>
<dbReference type="eggNOG" id="ENOG502T2GE">
    <property type="taxonomic scope" value="Eukaryota"/>
</dbReference>
<dbReference type="GeneID" id="19152006"/>
<dbReference type="HOGENOM" id="CLU_103848_0_0_1"/>